<gene>
    <name evidence="1" type="primary">ORF223234</name>
</gene>
<feature type="non-terminal residue" evidence="1">
    <location>
        <position position="1"/>
    </location>
</feature>
<dbReference type="EMBL" id="HACG01053378">
    <property type="protein sequence ID" value="CEL00249.1"/>
    <property type="molecule type" value="Transcribed_RNA"/>
</dbReference>
<proteinExistence type="predicted"/>
<accession>A0A0B7C439</accession>
<protein>
    <submittedName>
        <fullName evidence="1">Uncharacterized protein</fullName>
    </submittedName>
</protein>
<dbReference type="AlphaFoldDB" id="A0A0B7C439"/>
<reference evidence="1" key="1">
    <citation type="submission" date="2014-12" db="EMBL/GenBank/DDBJ databases">
        <title>Insight into the proteome of Arion vulgaris.</title>
        <authorList>
            <person name="Aradska J."/>
            <person name="Bulat T."/>
            <person name="Smidak R."/>
            <person name="Sarate P."/>
            <person name="Gangsoo J."/>
            <person name="Sialana F."/>
            <person name="Bilban M."/>
            <person name="Lubec G."/>
        </authorList>
    </citation>
    <scope>NUCLEOTIDE SEQUENCE</scope>
    <source>
        <tissue evidence="1">Skin</tissue>
    </source>
</reference>
<sequence length="77" mass="8747">SILRNAAVAAVSQHQPSSFYDRGNRPNPMLQALDQELKLLFGYLKRISTPGYAKPAEEPNARSANTLFELWNKYQPR</sequence>
<evidence type="ECO:0000313" key="1">
    <source>
        <dbReference type="EMBL" id="CEL00249.1"/>
    </source>
</evidence>
<organism evidence="1">
    <name type="scientific">Arion vulgaris</name>
    <dbReference type="NCBI Taxonomy" id="1028688"/>
    <lineage>
        <taxon>Eukaryota</taxon>
        <taxon>Metazoa</taxon>
        <taxon>Spiralia</taxon>
        <taxon>Lophotrochozoa</taxon>
        <taxon>Mollusca</taxon>
        <taxon>Gastropoda</taxon>
        <taxon>Heterobranchia</taxon>
        <taxon>Euthyneura</taxon>
        <taxon>Panpulmonata</taxon>
        <taxon>Eupulmonata</taxon>
        <taxon>Stylommatophora</taxon>
        <taxon>Helicina</taxon>
        <taxon>Arionoidea</taxon>
        <taxon>Arionidae</taxon>
        <taxon>Arion</taxon>
    </lineage>
</organism>
<name>A0A0B7C439_9EUPU</name>
<feature type="non-terminal residue" evidence="1">
    <location>
        <position position="77"/>
    </location>
</feature>